<evidence type="ECO:0000259" key="6">
    <source>
        <dbReference type="PROSITE" id="PS50056"/>
    </source>
</evidence>
<dbReference type="GO" id="GO:0017017">
    <property type="term" value="F:MAP kinase tyrosine/serine/threonine phosphatase activity"/>
    <property type="evidence" value="ECO:0007669"/>
    <property type="project" value="TreeGrafter"/>
</dbReference>
<dbReference type="InterPro" id="IPR016130">
    <property type="entry name" value="Tyr_Pase_AS"/>
</dbReference>
<feature type="domain" description="Tyrosine specific protein phosphatases" evidence="6">
    <location>
        <begin position="95"/>
        <end position="152"/>
    </location>
</feature>
<dbReference type="PROSITE" id="PS50054">
    <property type="entry name" value="TYR_PHOSPHATASE_DUAL"/>
    <property type="match status" value="1"/>
</dbReference>
<keyword evidence="8" id="KW-1185">Reference proteome</keyword>
<comment type="caution">
    <text evidence="7">The sequence shown here is derived from an EMBL/GenBank/DDBJ whole genome shotgun (WGS) entry which is preliminary data.</text>
</comment>
<name>A0AAW0FNL7_9APHY</name>
<accession>A0AAW0FNL7</accession>
<gene>
    <name evidence="7" type="ORF">QCA50_014484</name>
</gene>
<keyword evidence="4" id="KW-0904">Protein phosphatase</keyword>
<dbReference type="GO" id="GO:0005737">
    <property type="term" value="C:cytoplasm"/>
    <property type="evidence" value="ECO:0007669"/>
    <property type="project" value="TreeGrafter"/>
</dbReference>
<evidence type="ECO:0000256" key="1">
    <source>
        <dbReference type="ARBA" id="ARBA00008601"/>
    </source>
</evidence>
<evidence type="ECO:0000259" key="5">
    <source>
        <dbReference type="PROSITE" id="PS50054"/>
    </source>
</evidence>
<dbReference type="PROSITE" id="PS00383">
    <property type="entry name" value="TYR_PHOSPHATASE_1"/>
    <property type="match status" value="1"/>
</dbReference>
<dbReference type="Gene3D" id="3.90.190.10">
    <property type="entry name" value="Protein tyrosine phosphatase superfamily"/>
    <property type="match status" value="1"/>
</dbReference>
<dbReference type="PANTHER" id="PTHR10159:SF519">
    <property type="entry name" value="DUAL SPECIFICITY PROTEIN PHOSPHATASE MPK3"/>
    <property type="match status" value="1"/>
</dbReference>
<evidence type="ECO:0000256" key="4">
    <source>
        <dbReference type="ARBA" id="ARBA00022912"/>
    </source>
</evidence>
<organism evidence="7 8">
    <name type="scientific">Cerrena zonata</name>
    <dbReference type="NCBI Taxonomy" id="2478898"/>
    <lineage>
        <taxon>Eukaryota</taxon>
        <taxon>Fungi</taxon>
        <taxon>Dikarya</taxon>
        <taxon>Basidiomycota</taxon>
        <taxon>Agaricomycotina</taxon>
        <taxon>Agaricomycetes</taxon>
        <taxon>Polyporales</taxon>
        <taxon>Cerrenaceae</taxon>
        <taxon>Cerrena</taxon>
    </lineage>
</organism>
<dbReference type="PANTHER" id="PTHR10159">
    <property type="entry name" value="DUAL SPECIFICITY PROTEIN PHOSPHATASE"/>
    <property type="match status" value="1"/>
</dbReference>
<dbReference type="SMART" id="SM00195">
    <property type="entry name" value="DSPc"/>
    <property type="match status" value="1"/>
</dbReference>
<sequence>MIRFDNLPPEVMQAMCTPMHQIIPPSASNRTGALFLGSFSAILDPDLLMSNGINSLVQVLDAPWLPSVDAHAKQGVKLDCYRLDIMDSTSADIKPHLESTVRWIDEKLRKGANVLVHCQQGVSRSAAVVIAYLIYTHNMSFDSAFDLVKRKRACVKPNSGFVRALQDWEKQWRLAPGQRPDIRRSATAPVPRMR</sequence>
<dbReference type="EMBL" id="JASBNA010000036">
    <property type="protein sequence ID" value="KAK7682281.1"/>
    <property type="molecule type" value="Genomic_DNA"/>
</dbReference>
<dbReference type="PROSITE" id="PS50056">
    <property type="entry name" value="TYR_PHOSPHATASE_2"/>
    <property type="match status" value="1"/>
</dbReference>
<dbReference type="Proteomes" id="UP001385951">
    <property type="component" value="Unassembled WGS sequence"/>
</dbReference>
<dbReference type="InterPro" id="IPR000340">
    <property type="entry name" value="Dual-sp_phosphatase_cat-dom"/>
</dbReference>
<dbReference type="GO" id="GO:0043409">
    <property type="term" value="P:negative regulation of MAPK cascade"/>
    <property type="evidence" value="ECO:0007669"/>
    <property type="project" value="TreeGrafter"/>
</dbReference>
<evidence type="ECO:0000256" key="2">
    <source>
        <dbReference type="ARBA" id="ARBA00013064"/>
    </source>
</evidence>
<dbReference type="Pfam" id="PF00782">
    <property type="entry name" value="DSPc"/>
    <property type="match status" value="1"/>
</dbReference>
<dbReference type="InterPro" id="IPR000387">
    <property type="entry name" value="Tyr_Pase_dom"/>
</dbReference>
<dbReference type="InterPro" id="IPR020422">
    <property type="entry name" value="TYR_PHOSPHATASE_DUAL_dom"/>
</dbReference>
<evidence type="ECO:0000256" key="3">
    <source>
        <dbReference type="ARBA" id="ARBA00022801"/>
    </source>
</evidence>
<dbReference type="EC" id="3.1.3.48" evidence="2"/>
<reference evidence="7 8" key="1">
    <citation type="submission" date="2022-09" db="EMBL/GenBank/DDBJ databases">
        <authorList>
            <person name="Palmer J.M."/>
        </authorList>
    </citation>
    <scope>NUCLEOTIDE SEQUENCE [LARGE SCALE GENOMIC DNA]</scope>
    <source>
        <strain evidence="7 8">DSM 7382</strain>
    </source>
</reference>
<dbReference type="GO" id="GO:0008330">
    <property type="term" value="F:protein tyrosine/threonine phosphatase activity"/>
    <property type="evidence" value="ECO:0007669"/>
    <property type="project" value="TreeGrafter"/>
</dbReference>
<proteinExistence type="inferred from homology"/>
<dbReference type="CDD" id="cd14498">
    <property type="entry name" value="DSP"/>
    <property type="match status" value="1"/>
</dbReference>
<dbReference type="FunFam" id="3.90.190.10:FF:000157">
    <property type="entry name" value="Protein-tyrosine phosphatase"/>
    <property type="match status" value="1"/>
</dbReference>
<dbReference type="AlphaFoldDB" id="A0AAW0FNL7"/>
<protein>
    <recommendedName>
        <fullName evidence="2">protein-tyrosine-phosphatase</fullName>
        <ecNumber evidence="2">3.1.3.48</ecNumber>
    </recommendedName>
</protein>
<evidence type="ECO:0000313" key="7">
    <source>
        <dbReference type="EMBL" id="KAK7682281.1"/>
    </source>
</evidence>
<keyword evidence="3" id="KW-0378">Hydrolase</keyword>
<dbReference type="SUPFAM" id="SSF52799">
    <property type="entry name" value="(Phosphotyrosine protein) phosphatases II"/>
    <property type="match status" value="1"/>
</dbReference>
<comment type="similarity">
    <text evidence="1">Belongs to the protein-tyrosine phosphatase family. Non-receptor class dual specificity subfamily.</text>
</comment>
<evidence type="ECO:0000313" key="8">
    <source>
        <dbReference type="Proteomes" id="UP001385951"/>
    </source>
</evidence>
<feature type="domain" description="Tyrosine-protein phosphatase" evidence="5">
    <location>
        <begin position="26"/>
        <end position="174"/>
    </location>
</feature>
<dbReference type="InterPro" id="IPR029021">
    <property type="entry name" value="Prot-tyrosine_phosphatase-like"/>
</dbReference>
<dbReference type="GO" id="GO:0033550">
    <property type="term" value="F:MAP kinase tyrosine phosphatase activity"/>
    <property type="evidence" value="ECO:0007669"/>
    <property type="project" value="TreeGrafter"/>
</dbReference>